<sequence>MNKSSYFFGQSVFGQLISLIDSSLIRGAVKKHNSDHYVKKFDTLKQSVCKTTAIQFAQHAVFLFYNLSRALLFTPIPSKFAVWQIGFCLLVKFGRSQLHRRQGTGFCS</sequence>
<dbReference type="Proteomes" id="UP000216035">
    <property type="component" value="Unassembled WGS sequence"/>
</dbReference>
<comment type="caution">
    <text evidence="2">The sequence shown here is derived from an EMBL/GenBank/DDBJ whole genome shotgun (WGS) entry which is preliminary data.</text>
</comment>
<organism evidence="2 3">
    <name type="scientific">Flavobacterium aurantiibacter</name>
    <dbReference type="NCBI Taxonomy" id="2023067"/>
    <lineage>
        <taxon>Bacteria</taxon>
        <taxon>Pseudomonadati</taxon>
        <taxon>Bacteroidota</taxon>
        <taxon>Flavobacteriia</taxon>
        <taxon>Flavobacteriales</taxon>
        <taxon>Flavobacteriaceae</taxon>
        <taxon>Flavobacterium</taxon>
    </lineage>
</organism>
<dbReference type="EMBL" id="NOXX01000209">
    <property type="protein sequence ID" value="OYQ42920.1"/>
    <property type="molecule type" value="Genomic_DNA"/>
</dbReference>
<accession>A0A255ZQG1</accession>
<dbReference type="AlphaFoldDB" id="A0A255ZQG1"/>
<evidence type="ECO:0000259" key="1">
    <source>
        <dbReference type="Pfam" id="PF14294"/>
    </source>
</evidence>
<proteinExistence type="predicted"/>
<keyword evidence="3" id="KW-1185">Reference proteome</keyword>
<gene>
    <name evidence="2" type="ORF">CHX27_11135</name>
</gene>
<evidence type="ECO:0000313" key="2">
    <source>
        <dbReference type="EMBL" id="OYQ42920.1"/>
    </source>
</evidence>
<reference evidence="2 3" key="1">
    <citation type="submission" date="2017-07" db="EMBL/GenBank/DDBJ databases">
        <title>Flavobacterium cyanobacteriorum sp. nov., isolated from cyanobacterial aggregates in a eutrophic lake.</title>
        <authorList>
            <person name="Cai H."/>
        </authorList>
    </citation>
    <scope>NUCLEOTIDE SEQUENCE [LARGE SCALE GENOMIC DNA]</scope>
    <source>
        <strain evidence="2 3">TH167</strain>
    </source>
</reference>
<feature type="domain" description="DUF4372" evidence="1">
    <location>
        <begin position="9"/>
        <end position="53"/>
    </location>
</feature>
<dbReference type="Pfam" id="PF14294">
    <property type="entry name" value="DUF4372"/>
    <property type="match status" value="1"/>
</dbReference>
<dbReference type="OrthoDB" id="7327264at2"/>
<dbReference type="RefSeq" id="WP_094486859.1">
    <property type="nucleotide sequence ID" value="NZ_NOXX01000209.1"/>
</dbReference>
<name>A0A255ZQG1_9FLAO</name>
<protein>
    <recommendedName>
        <fullName evidence="1">DUF4372 domain-containing protein</fullName>
    </recommendedName>
</protein>
<evidence type="ECO:0000313" key="3">
    <source>
        <dbReference type="Proteomes" id="UP000216035"/>
    </source>
</evidence>
<dbReference type="InterPro" id="IPR025399">
    <property type="entry name" value="DUF4372"/>
</dbReference>